<evidence type="ECO:0000259" key="6">
    <source>
        <dbReference type="Pfam" id="PF01276"/>
    </source>
</evidence>
<dbReference type="AlphaFoldDB" id="A0AAW1RIC0"/>
<dbReference type="PANTHER" id="PTHR43277">
    <property type="entry name" value="ARGININE DECARBOXYLASE"/>
    <property type="match status" value="1"/>
</dbReference>
<reference evidence="8 9" key="1">
    <citation type="journal article" date="2024" name="Nat. Commun.">
        <title>Phylogenomics reveals the evolutionary origins of lichenization in chlorophyte algae.</title>
        <authorList>
            <person name="Puginier C."/>
            <person name="Libourel C."/>
            <person name="Otte J."/>
            <person name="Skaloud P."/>
            <person name="Haon M."/>
            <person name="Grisel S."/>
            <person name="Petersen M."/>
            <person name="Berrin J.G."/>
            <person name="Delaux P.M."/>
            <person name="Dal Grande F."/>
            <person name="Keller J."/>
        </authorList>
    </citation>
    <scope>NUCLEOTIDE SEQUENCE [LARGE SCALE GENOMIC DNA]</scope>
    <source>
        <strain evidence="8 9">SAG 245.80</strain>
    </source>
</reference>
<dbReference type="Pfam" id="PF03711">
    <property type="entry name" value="OKR_DC_1_C"/>
    <property type="match status" value="1"/>
</dbReference>
<feature type="domain" description="Orn/Lys/Arg decarboxylase C-terminal" evidence="7">
    <location>
        <begin position="367"/>
        <end position="416"/>
    </location>
</feature>
<keyword evidence="4" id="KW-0663">Pyridoxal phosphate</keyword>
<dbReference type="Proteomes" id="UP001445335">
    <property type="component" value="Unassembled WGS sequence"/>
</dbReference>
<comment type="cofactor">
    <cofactor evidence="1">
        <name>pyridoxal 5'-phosphate</name>
        <dbReference type="ChEBI" id="CHEBI:597326"/>
    </cofactor>
</comment>
<dbReference type="InterPro" id="IPR000310">
    <property type="entry name" value="Orn/Lys/Arg_deCO2ase_major_dom"/>
</dbReference>
<dbReference type="GO" id="GO:0016831">
    <property type="term" value="F:carboxy-lyase activity"/>
    <property type="evidence" value="ECO:0007669"/>
    <property type="project" value="UniProtKB-KW"/>
</dbReference>
<sequence length="455" mass="45980">MPTKSKGAFGGQLRGSGGLGGGILPEFRDMMGPALQHDLTELPGLDYLSAPNGAIATAQAAAAAAFGADETFLLVNGTTAGVHAAVLATCRPGDDIILARNCHLSAFSACVLAGCQPAWVDPVVDPHLGVAHCVTPEVLHQGLAASAAAGRPVGAVLLVSPTYFGACCDIAGCARVCHAAGMPLIVDEAHGAPLAFLRGRDGAPAGALAAGADVAVQSSHKTLSALGQASMLHMRGERVDRRRLASALQVLQTSSPSYLLMASLDAARAAAQQPGAWDAPLHAARLARAGLRALPGLTLLEDFAAAGSPGVHALDPLRLTVAVSGWGFSGRAVAAELDTRFGVVPELATQEVVVFALGAGSARAAGMSPRDAFFAEIEQVPADAAVGRLSAELLCPYPPGVPAALPGEVLTADTLAALRGVLAAGGKVTGAADETLRMLSVIVEHDPQTQMLDCV</sequence>
<evidence type="ECO:0000256" key="5">
    <source>
        <dbReference type="ARBA" id="ARBA00023239"/>
    </source>
</evidence>
<dbReference type="InterPro" id="IPR015424">
    <property type="entry name" value="PyrdxlP-dep_Trfase"/>
</dbReference>
<dbReference type="InterPro" id="IPR008286">
    <property type="entry name" value="Prn/Lys/Arg_de-COase_C"/>
</dbReference>
<dbReference type="PANTHER" id="PTHR43277:SF4">
    <property type="entry name" value="ARGININE DECARBOXYLASE"/>
    <property type="match status" value="1"/>
</dbReference>
<evidence type="ECO:0000256" key="2">
    <source>
        <dbReference type="ARBA" id="ARBA00010671"/>
    </source>
</evidence>
<dbReference type="Gene3D" id="3.40.640.10">
    <property type="entry name" value="Type I PLP-dependent aspartate aminotransferase-like (Major domain)"/>
    <property type="match status" value="1"/>
</dbReference>
<comment type="caution">
    <text evidence="8">The sequence shown here is derived from an EMBL/GenBank/DDBJ whole genome shotgun (WGS) entry which is preliminary data.</text>
</comment>
<proteinExistence type="inferred from homology"/>
<dbReference type="Pfam" id="PF01276">
    <property type="entry name" value="OKR_DC_1"/>
    <property type="match status" value="1"/>
</dbReference>
<dbReference type="EMBL" id="JALJOU010000036">
    <property type="protein sequence ID" value="KAK9833408.1"/>
    <property type="molecule type" value="Genomic_DNA"/>
</dbReference>
<keyword evidence="9" id="KW-1185">Reference proteome</keyword>
<dbReference type="SUPFAM" id="SSF55904">
    <property type="entry name" value="Ornithine decarboxylase C-terminal domain"/>
    <property type="match status" value="1"/>
</dbReference>
<gene>
    <name evidence="8" type="ORF">WJX81_002549</name>
</gene>
<evidence type="ECO:0000256" key="4">
    <source>
        <dbReference type="ARBA" id="ARBA00022898"/>
    </source>
</evidence>
<evidence type="ECO:0000256" key="3">
    <source>
        <dbReference type="ARBA" id="ARBA00022793"/>
    </source>
</evidence>
<evidence type="ECO:0000259" key="7">
    <source>
        <dbReference type="Pfam" id="PF03711"/>
    </source>
</evidence>
<evidence type="ECO:0008006" key="10">
    <source>
        <dbReference type="Google" id="ProtNLM"/>
    </source>
</evidence>
<keyword evidence="3" id="KW-0210">Decarboxylase</keyword>
<evidence type="ECO:0000313" key="9">
    <source>
        <dbReference type="Proteomes" id="UP001445335"/>
    </source>
</evidence>
<dbReference type="InterPro" id="IPR015421">
    <property type="entry name" value="PyrdxlP-dep_Trfase_major"/>
</dbReference>
<dbReference type="InterPro" id="IPR052357">
    <property type="entry name" value="Orn_Lys_Arg_decarboxylase-I"/>
</dbReference>
<keyword evidence="5" id="KW-0456">Lyase</keyword>
<dbReference type="SUPFAM" id="SSF53383">
    <property type="entry name" value="PLP-dependent transferases"/>
    <property type="match status" value="1"/>
</dbReference>
<evidence type="ECO:0000313" key="8">
    <source>
        <dbReference type="EMBL" id="KAK9833408.1"/>
    </source>
</evidence>
<feature type="domain" description="Orn/Lys/Arg decarboxylases family 1 pyridoxal-P attachment site" evidence="6">
    <location>
        <begin position="27"/>
        <end position="272"/>
    </location>
</feature>
<accession>A0AAW1RIC0</accession>
<comment type="similarity">
    <text evidence="2">Belongs to the Orn/Lys/Arg decarboxylase class-I family.</text>
</comment>
<protein>
    <recommendedName>
        <fullName evidence="10">Arginine decarboxylase</fullName>
    </recommendedName>
</protein>
<evidence type="ECO:0000256" key="1">
    <source>
        <dbReference type="ARBA" id="ARBA00001933"/>
    </source>
</evidence>
<organism evidence="8 9">
    <name type="scientific">Elliptochloris bilobata</name>
    <dbReference type="NCBI Taxonomy" id="381761"/>
    <lineage>
        <taxon>Eukaryota</taxon>
        <taxon>Viridiplantae</taxon>
        <taxon>Chlorophyta</taxon>
        <taxon>core chlorophytes</taxon>
        <taxon>Trebouxiophyceae</taxon>
        <taxon>Trebouxiophyceae incertae sedis</taxon>
        <taxon>Elliptochloris clade</taxon>
        <taxon>Elliptochloris</taxon>
    </lineage>
</organism>
<name>A0AAW1RIC0_9CHLO</name>
<dbReference type="InterPro" id="IPR036633">
    <property type="entry name" value="Prn/Lys/Arg_de-COase_C_sf"/>
</dbReference>
<dbReference type="Gene3D" id="3.90.100.10">
    <property type="entry name" value="Orn/Lys/Arg decarboxylase, C-terminal domain"/>
    <property type="match status" value="1"/>
</dbReference>